<evidence type="ECO:0000256" key="6">
    <source>
        <dbReference type="RuleBase" id="RU365090"/>
    </source>
</evidence>
<comment type="catalytic activity">
    <reaction evidence="5">
        <text>adenylyl-molybdopterin + molybdate = Mo-molybdopterin + AMP + H(+)</text>
        <dbReference type="Rhea" id="RHEA:35047"/>
        <dbReference type="ChEBI" id="CHEBI:15378"/>
        <dbReference type="ChEBI" id="CHEBI:36264"/>
        <dbReference type="ChEBI" id="CHEBI:62727"/>
        <dbReference type="ChEBI" id="CHEBI:71302"/>
        <dbReference type="ChEBI" id="CHEBI:456215"/>
        <dbReference type="EC" id="2.10.1.1"/>
    </reaction>
</comment>
<keyword evidence="6" id="KW-0500">Molybdenum</keyword>
<dbReference type="InterPro" id="IPR036425">
    <property type="entry name" value="MoaB/Mog-like_dom_sf"/>
</dbReference>
<evidence type="ECO:0000256" key="5">
    <source>
        <dbReference type="ARBA" id="ARBA00047317"/>
    </source>
</evidence>
<proteinExistence type="inferred from homology"/>
<dbReference type="InterPro" id="IPR005111">
    <property type="entry name" value="MoeA_C_domain_IV"/>
</dbReference>
<evidence type="ECO:0000313" key="8">
    <source>
        <dbReference type="EMBL" id="TXF88604.1"/>
    </source>
</evidence>
<dbReference type="InterPro" id="IPR008284">
    <property type="entry name" value="MoCF_biosynth_CS"/>
</dbReference>
<dbReference type="SUPFAM" id="SSF63867">
    <property type="entry name" value="MoeA C-terminal domain-like"/>
    <property type="match status" value="1"/>
</dbReference>
<accession>A0A5C7FUT8</accession>
<dbReference type="GO" id="GO:0006777">
    <property type="term" value="P:Mo-molybdopterin cofactor biosynthetic process"/>
    <property type="evidence" value="ECO:0007669"/>
    <property type="project" value="UniProtKB-UniRule"/>
</dbReference>
<organism evidence="8 9">
    <name type="scientific">Neolewinella aurantiaca</name>
    <dbReference type="NCBI Taxonomy" id="2602767"/>
    <lineage>
        <taxon>Bacteria</taxon>
        <taxon>Pseudomonadati</taxon>
        <taxon>Bacteroidota</taxon>
        <taxon>Saprospiria</taxon>
        <taxon>Saprospirales</taxon>
        <taxon>Lewinellaceae</taxon>
        <taxon>Neolewinella</taxon>
    </lineage>
</organism>
<reference evidence="8 9" key="1">
    <citation type="submission" date="2019-08" db="EMBL/GenBank/DDBJ databases">
        <title>Lewinella sp. strain SSH13 Genome sequencing and assembly.</title>
        <authorList>
            <person name="Kim I."/>
        </authorList>
    </citation>
    <scope>NUCLEOTIDE SEQUENCE [LARGE SCALE GENOMIC DNA]</scope>
    <source>
        <strain evidence="8 9">SSH13</strain>
    </source>
</reference>
<comment type="function">
    <text evidence="1 6">Catalyzes the insertion of molybdate into adenylated molybdopterin with the concomitant release of AMP.</text>
</comment>
<keyword evidence="6" id="KW-0479">Metal-binding</keyword>
<dbReference type="RefSeq" id="WP_147931404.1">
    <property type="nucleotide sequence ID" value="NZ_VOXD01000021.1"/>
</dbReference>
<dbReference type="InterPro" id="IPR036688">
    <property type="entry name" value="MoeA_C_domain_IV_sf"/>
</dbReference>
<dbReference type="UniPathway" id="UPA00344"/>
<dbReference type="InterPro" id="IPR001453">
    <property type="entry name" value="MoaB/Mog_dom"/>
</dbReference>
<comment type="similarity">
    <text evidence="3 6">Belongs to the MoeA family.</text>
</comment>
<dbReference type="Proteomes" id="UP000321907">
    <property type="component" value="Unassembled WGS sequence"/>
</dbReference>
<dbReference type="Pfam" id="PF00994">
    <property type="entry name" value="MoCF_biosynth"/>
    <property type="match status" value="1"/>
</dbReference>
<comment type="cofactor">
    <cofactor evidence="6">
        <name>Mg(2+)</name>
        <dbReference type="ChEBI" id="CHEBI:18420"/>
    </cofactor>
</comment>
<dbReference type="EMBL" id="VOXD01000021">
    <property type="protein sequence ID" value="TXF88604.1"/>
    <property type="molecule type" value="Genomic_DNA"/>
</dbReference>
<comment type="pathway">
    <text evidence="2 6">Cofactor biosynthesis; molybdopterin biosynthesis.</text>
</comment>
<evidence type="ECO:0000313" key="9">
    <source>
        <dbReference type="Proteomes" id="UP000321907"/>
    </source>
</evidence>
<evidence type="ECO:0000256" key="4">
    <source>
        <dbReference type="ARBA" id="ARBA00023150"/>
    </source>
</evidence>
<dbReference type="Pfam" id="PF03454">
    <property type="entry name" value="MoeA_C"/>
    <property type="match status" value="1"/>
</dbReference>
<dbReference type="AlphaFoldDB" id="A0A5C7FUT8"/>
<comment type="caution">
    <text evidence="8">The sequence shown here is derived from an EMBL/GenBank/DDBJ whole genome shotgun (WGS) entry which is preliminary data.</text>
</comment>
<dbReference type="InterPro" id="IPR038987">
    <property type="entry name" value="MoeA-like"/>
</dbReference>
<gene>
    <name evidence="8" type="ORF">FUA23_14150</name>
</gene>
<dbReference type="PANTHER" id="PTHR10192:SF5">
    <property type="entry name" value="GEPHYRIN"/>
    <property type="match status" value="1"/>
</dbReference>
<dbReference type="Gene3D" id="3.90.105.10">
    <property type="entry name" value="Molybdopterin biosynthesis moea protein, domain 2"/>
    <property type="match status" value="1"/>
</dbReference>
<evidence type="ECO:0000259" key="7">
    <source>
        <dbReference type="SMART" id="SM00852"/>
    </source>
</evidence>
<dbReference type="EC" id="2.10.1.1" evidence="6"/>
<dbReference type="InterPro" id="IPR005110">
    <property type="entry name" value="MoeA_linker/N"/>
</dbReference>
<evidence type="ECO:0000256" key="3">
    <source>
        <dbReference type="ARBA" id="ARBA00010763"/>
    </source>
</evidence>
<keyword evidence="6 8" id="KW-0808">Transferase</keyword>
<dbReference type="SUPFAM" id="SSF53218">
    <property type="entry name" value="Molybdenum cofactor biosynthesis proteins"/>
    <property type="match status" value="1"/>
</dbReference>
<dbReference type="InterPro" id="IPR036135">
    <property type="entry name" value="MoeA_linker/N_sf"/>
</dbReference>
<dbReference type="GO" id="GO:0005829">
    <property type="term" value="C:cytosol"/>
    <property type="evidence" value="ECO:0007669"/>
    <property type="project" value="TreeGrafter"/>
</dbReference>
<dbReference type="Gene3D" id="2.40.340.10">
    <property type="entry name" value="MoeA, C-terminal, domain IV"/>
    <property type="match status" value="1"/>
</dbReference>
<keyword evidence="6" id="KW-0460">Magnesium</keyword>
<dbReference type="CDD" id="cd00887">
    <property type="entry name" value="MoeA"/>
    <property type="match status" value="1"/>
</dbReference>
<keyword evidence="9" id="KW-1185">Reference proteome</keyword>
<dbReference type="PANTHER" id="PTHR10192">
    <property type="entry name" value="MOLYBDOPTERIN BIOSYNTHESIS PROTEIN"/>
    <property type="match status" value="1"/>
</dbReference>
<dbReference type="GO" id="GO:0061599">
    <property type="term" value="F:molybdopterin molybdotransferase activity"/>
    <property type="evidence" value="ECO:0007669"/>
    <property type="project" value="UniProtKB-UniRule"/>
</dbReference>
<dbReference type="Gene3D" id="3.40.980.10">
    <property type="entry name" value="MoaB/Mog-like domain"/>
    <property type="match status" value="1"/>
</dbReference>
<dbReference type="Gene3D" id="2.170.190.11">
    <property type="entry name" value="Molybdopterin biosynthesis moea protein, domain 3"/>
    <property type="match status" value="1"/>
</dbReference>
<dbReference type="Pfam" id="PF03453">
    <property type="entry name" value="MoeA_N"/>
    <property type="match status" value="1"/>
</dbReference>
<dbReference type="SMART" id="SM00852">
    <property type="entry name" value="MoCF_biosynth"/>
    <property type="match status" value="1"/>
</dbReference>
<dbReference type="GO" id="GO:0046872">
    <property type="term" value="F:metal ion binding"/>
    <property type="evidence" value="ECO:0007669"/>
    <property type="project" value="UniProtKB-UniRule"/>
</dbReference>
<sequence>MLTDYHNAKDITLSQDFCWGEEDVRLAAAGGRILAAPLLTDRPQPPYDRVTMDGIAIHYAAYASGKRSFPVAGIVAAGTKPVTLTDPGGCLEVMTGAVLPPGTTTVIRYEDLVRKGSEFLLPEGIEDSKNIHWRGSDVEEGQELLSPGARIGGAAINLLAGCGYADVRVKKLPRVAIIATGDELVGVAEKPLPHQIRMSNVFHLRHQLATAGIEASTHHLADDKAELTTAITTLLARNDVLIFSGGVSKGKYDFLPEVLANLGVRKLLHRVAQRPGKPIWVGRTDETMVFGLPGNPVSSLTGLLAYVGPFLRQNLGIATREELRSLAMDFSFGKDLTLFQVVSTDPATQCVQPVANAGSGDASSMLRADGLLVLPRERSTFKAGEAFPFIPFDKIL</sequence>
<name>A0A5C7FUT8_9BACT</name>
<evidence type="ECO:0000256" key="2">
    <source>
        <dbReference type="ARBA" id="ARBA00005046"/>
    </source>
</evidence>
<evidence type="ECO:0000256" key="1">
    <source>
        <dbReference type="ARBA" id="ARBA00002901"/>
    </source>
</evidence>
<dbReference type="OrthoDB" id="9804758at2"/>
<dbReference type="SUPFAM" id="SSF63882">
    <property type="entry name" value="MoeA N-terminal region -like"/>
    <property type="match status" value="1"/>
</dbReference>
<feature type="domain" description="MoaB/Mog" evidence="7">
    <location>
        <begin position="176"/>
        <end position="313"/>
    </location>
</feature>
<dbReference type="NCBIfam" id="TIGR00177">
    <property type="entry name" value="molyb_syn"/>
    <property type="match status" value="1"/>
</dbReference>
<keyword evidence="4 6" id="KW-0501">Molybdenum cofactor biosynthesis</keyword>
<protein>
    <recommendedName>
        <fullName evidence="6">Molybdopterin molybdenumtransferase</fullName>
        <ecNumber evidence="6">2.10.1.1</ecNumber>
    </recommendedName>
</protein>
<dbReference type="PROSITE" id="PS01079">
    <property type="entry name" value="MOCF_BIOSYNTHESIS_2"/>
    <property type="match status" value="1"/>
</dbReference>